<dbReference type="InterPro" id="IPR017789">
    <property type="entry name" value="Frataxin"/>
</dbReference>
<name>A0ABR4NME9_9SACH</name>
<evidence type="ECO:0000256" key="6">
    <source>
        <dbReference type="ARBA" id="ARBA00022496"/>
    </source>
</evidence>
<comment type="subcellular location">
    <subcellularLocation>
        <location evidence="1">Mitochondrion</location>
    </subcellularLocation>
</comment>
<protein>
    <recommendedName>
        <fullName evidence="3">ferroxidase</fullName>
        <ecNumber evidence="3">1.16.3.1</ecNumber>
    </recommendedName>
</protein>
<dbReference type="Gene3D" id="3.30.920.10">
    <property type="entry name" value="Frataxin/CyaY"/>
    <property type="match status" value="1"/>
</dbReference>
<dbReference type="PROSITE" id="PS01344">
    <property type="entry name" value="FRATAXIN_1"/>
    <property type="match status" value="1"/>
</dbReference>
<keyword evidence="10" id="KW-0406">Ion transport</keyword>
<dbReference type="SUPFAM" id="SSF55387">
    <property type="entry name" value="Frataxin/Nqo15-like"/>
    <property type="match status" value="1"/>
</dbReference>
<organism evidence="13 14">
    <name type="scientific">Nakaseomyces bracarensis</name>
    <dbReference type="NCBI Taxonomy" id="273131"/>
    <lineage>
        <taxon>Eukaryota</taxon>
        <taxon>Fungi</taxon>
        <taxon>Dikarya</taxon>
        <taxon>Ascomycota</taxon>
        <taxon>Saccharomycotina</taxon>
        <taxon>Saccharomycetes</taxon>
        <taxon>Saccharomycetales</taxon>
        <taxon>Saccharomycetaceae</taxon>
        <taxon>Nakaseomyces</taxon>
    </lineage>
</organism>
<proteinExistence type="inferred from homology"/>
<comment type="catalytic activity">
    <reaction evidence="12">
        <text>4 Fe(2+) + O2 + 4 H(+) = 4 Fe(3+) + 2 H2O</text>
        <dbReference type="Rhea" id="RHEA:11148"/>
        <dbReference type="ChEBI" id="CHEBI:15377"/>
        <dbReference type="ChEBI" id="CHEBI:15378"/>
        <dbReference type="ChEBI" id="CHEBI:15379"/>
        <dbReference type="ChEBI" id="CHEBI:29033"/>
        <dbReference type="ChEBI" id="CHEBI:29034"/>
        <dbReference type="EC" id="1.16.3.1"/>
    </reaction>
</comment>
<dbReference type="Pfam" id="PF01491">
    <property type="entry name" value="Frataxin_Cyay"/>
    <property type="match status" value="1"/>
</dbReference>
<evidence type="ECO:0000256" key="12">
    <source>
        <dbReference type="ARBA" id="ARBA00047990"/>
    </source>
</evidence>
<evidence type="ECO:0000313" key="13">
    <source>
        <dbReference type="EMBL" id="KAL3228926.1"/>
    </source>
</evidence>
<sequence length="189" mass="21149">MLVRTVLARRLGFTTLRSQTAWVLSAARNSVPVSTSTLASAPYTARTIATTAVRHNDNLGGKATTHGTGIPKEILELPLQKYHEESDLFLEDLYDDLEELSQIYAKQIPELEYNQGVITLTVDGLGTYVINKQPPNKQIWLASPKSGPNRFDLYQGTWISLRDNANLLETLNEELHEALPKDAEFNIVR</sequence>
<evidence type="ECO:0000256" key="4">
    <source>
        <dbReference type="ARBA" id="ARBA00022434"/>
    </source>
</evidence>
<dbReference type="InterPro" id="IPR002908">
    <property type="entry name" value="Frataxin/CyaY"/>
</dbReference>
<dbReference type="PANTHER" id="PTHR16821">
    <property type="entry name" value="FRATAXIN"/>
    <property type="match status" value="1"/>
</dbReference>
<evidence type="ECO:0000256" key="8">
    <source>
        <dbReference type="ARBA" id="ARBA00023002"/>
    </source>
</evidence>
<dbReference type="PROSITE" id="PS50810">
    <property type="entry name" value="FRATAXIN_2"/>
    <property type="match status" value="1"/>
</dbReference>
<evidence type="ECO:0000313" key="14">
    <source>
        <dbReference type="Proteomes" id="UP001623330"/>
    </source>
</evidence>
<accession>A0ABR4NME9</accession>
<dbReference type="PANTHER" id="PTHR16821:SF2">
    <property type="entry name" value="FRATAXIN, MITOCHONDRIAL"/>
    <property type="match status" value="1"/>
</dbReference>
<dbReference type="NCBIfam" id="TIGR03422">
    <property type="entry name" value="mito_frataxin"/>
    <property type="match status" value="1"/>
</dbReference>
<dbReference type="InterPro" id="IPR020895">
    <property type="entry name" value="Frataxin_CS"/>
</dbReference>
<dbReference type="SMART" id="SM01219">
    <property type="entry name" value="Frataxin_Cyay"/>
    <property type="match status" value="1"/>
</dbReference>
<comment type="caution">
    <text evidence="13">The sequence shown here is derived from an EMBL/GenBank/DDBJ whole genome shotgun (WGS) entry which is preliminary data.</text>
</comment>
<dbReference type="InterPro" id="IPR036524">
    <property type="entry name" value="Frataxin/CyaY_sf"/>
</dbReference>
<reference evidence="13 14" key="1">
    <citation type="submission" date="2024-05" db="EMBL/GenBank/DDBJ databases">
        <title>Long read based assembly of the Candida bracarensis genome reveals expanded adhesin content.</title>
        <authorList>
            <person name="Marcet-Houben M."/>
            <person name="Ksiezopolska E."/>
            <person name="Gabaldon T."/>
        </authorList>
    </citation>
    <scope>NUCLEOTIDE SEQUENCE [LARGE SCALE GENOMIC DNA]</scope>
    <source>
        <strain evidence="13 14">CBM6</strain>
    </source>
</reference>
<evidence type="ECO:0000256" key="3">
    <source>
        <dbReference type="ARBA" id="ARBA00013107"/>
    </source>
</evidence>
<dbReference type="EMBL" id="JBEVYD010000012">
    <property type="protein sequence ID" value="KAL3228926.1"/>
    <property type="molecule type" value="Genomic_DNA"/>
</dbReference>
<evidence type="ECO:0000256" key="1">
    <source>
        <dbReference type="ARBA" id="ARBA00004173"/>
    </source>
</evidence>
<keyword evidence="11" id="KW-0496">Mitochondrion</keyword>
<keyword evidence="9" id="KW-0408">Iron</keyword>
<keyword evidence="14" id="KW-1185">Reference proteome</keyword>
<evidence type="ECO:0000256" key="10">
    <source>
        <dbReference type="ARBA" id="ARBA00023065"/>
    </source>
</evidence>
<dbReference type="NCBIfam" id="TIGR03421">
    <property type="entry name" value="FeS_CyaY"/>
    <property type="match status" value="1"/>
</dbReference>
<gene>
    <name evidence="13" type="ORF">RNJ44_02013</name>
</gene>
<evidence type="ECO:0000256" key="7">
    <source>
        <dbReference type="ARBA" id="ARBA00022946"/>
    </source>
</evidence>
<evidence type="ECO:0000256" key="11">
    <source>
        <dbReference type="ARBA" id="ARBA00023128"/>
    </source>
</evidence>
<dbReference type="Proteomes" id="UP001623330">
    <property type="component" value="Unassembled WGS sequence"/>
</dbReference>
<keyword evidence="7" id="KW-0809">Transit peptide</keyword>
<keyword evidence="8" id="KW-0560">Oxidoreductase</keyword>
<keyword evidence="6" id="KW-0410">Iron transport</keyword>
<evidence type="ECO:0000256" key="2">
    <source>
        <dbReference type="ARBA" id="ARBA00008183"/>
    </source>
</evidence>
<keyword evidence="4" id="KW-0409">Iron storage</keyword>
<evidence type="ECO:0000256" key="9">
    <source>
        <dbReference type="ARBA" id="ARBA00023004"/>
    </source>
</evidence>
<dbReference type="EC" id="1.16.3.1" evidence="3"/>
<evidence type="ECO:0000256" key="5">
    <source>
        <dbReference type="ARBA" id="ARBA00022448"/>
    </source>
</evidence>
<keyword evidence="5" id="KW-0813">Transport</keyword>
<comment type="similarity">
    <text evidence="2">Belongs to the frataxin family.</text>
</comment>